<dbReference type="Gene3D" id="1.10.287.130">
    <property type="match status" value="1"/>
</dbReference>
<dbReference type="InterPro" id="IPR003660">
    <property type="entry name" value="HAMP_dom"/>
</dbReference>
<evidence type="ECO:0000256" key="2">
    <source>
        <dbReference type="ARBA" id="ARBA00004370"/>
    </source>
</evidence>
<dbReference type="InterPro" id="IPR005467">
    <property type="entry name" value="His_kinase_dom"/>
</dbReference>
<keyword evidence="9" id="KW-0902">Two-component regulatory system</keyword>
<accession>A0A9X3Z8S6</accession>
<keyword evidence="8 11" id="KW-1133">Transmembrane helix</keyword>
<keyword evidence="10 11" id="KW-0472">Membrane</keyword>
<keyword evidence="5" id="KW-0808">Transferase</keyword>
<dbReference type="EMBL" id="JANWOI010000005">
    <property type="protein sequence ID" value="MDA5195109.1"/>
    <property type="molecule type" value="Genomic_DNA"/>
</dbReference>
<dbReference type="InterPro" id="IPR036097">
    <property type="entry name" value="HisK_dim/P_sf"/>
</dbReference>
<dbReference type="InterPro" id="IPR036890">
    <property type="entry name" value="HATPase_C_sf"/>
</dbReference>
<dbReference type="EC" id="2.7.13.3" evidence="3"/>
<comment type="catalytic activity">
    <reaction evidence="1">
        <text>ATP + protein L-histidine = ADP + protein N-phospho-L-histidine.</text>
        <dbReference type="EC" id="2.7.13.3"/>
    </reaction>
</comment>
<feature type="domain" description="HAMP" evidence="13">
    <location>
        <begin position="206"/>
        <end position="257"/>
    </location>
</feature>
<evidence type="ECO:0000256" key="5">
    <source>
        <dbReference type="ARBA" id="ARBA00022679"/>
    </source>
</evidence>
<evidence type="ECO:0000256" key="7">
    <source>
        <dbReference type="ARBA" id="ARBA00022777"/>
    </source>
</evidence>
<reference evidence="14" key="2">
    <citation type="journal article" date="2023" name="Syst. Appl. Microbiol.">
        <title>Govania unica gen. nov., sp. nov., a rare biosphere bacterium that represents a novel family in the class Alphaproteobacteria.</title>
        <authorList>
            <person name="Vandamme P."/>
            <person name="Peeters C."/>
            <person name="Hettiarachchi A."/>
            <person name="Cnockaert M."/>
            <person name="Carlier A."/>
        </authorList>
    </citation>
    <scope>NUCLEOTIDE SEQUENCE</scope>
    <source>
        <strain evidence="14">LMG 31809</strain>
    </source>
</reference>
<dbReference type="SUPFAM" id="SSF55874">
    <property type="entry name" value="ATPase domain of HSP90 chaperone/DNA topoisomerase II/histidine kinase"/>
    <property type="match status" value="1"/>
</dbReference>
<reference evidence="14" key="1">
    <citation type="submission" date="2022-08" db="EMBL/GenBank/DDBJ databases">
        <authorList>
            <person name="Vandamme P."/>
            <person name="Hettiarachchi A."/>
            <person name="Peeters C."/>
            <person name="Cnockaert M."/>
            <person name="Carlier A."/>
        </authorList>
    </citation>
    <scope>NUCLEOTIDE SEQUENCE</scope>
    <source>
        <strain evidence="14">LMG 31809</strain>
    </source>
</reference>
<feature type="transmembrane region" description="Helical" evidence="11">
    <location>
        <begin position="30"/>
        <end position="53"/>
    </location>
</feature>
<evidence type="ECO:0000256" key="8">
    <source>
        <dbReference type="ARBA" id="ARBA00022989"/>
    </source>
</evidence>
<dbReference type="SMART" id="SM00387">
    <property type="entry name" value="HATPase_c"/>
    <property type="match status" value="1"/>
</dbReference>
<comment type="caution">
    <text evidence="14">The sequence shown here is derived from an EMBL/GenBank/DDBJ whole genome shotgun (WGS) entry which is preliminary data.</text>
</comment>
<evidence type="ECO:0000313" key="15">
    <source>
        <dbReference type="Proteomes" id="UP001141619"/>
    </source>
</evidence>
<evidence type="ECO:0000259" key="12">
    <source>
        <dbReference type="PROSITE" id="PS50109"/>
    </source>
</evidence>
<sequence length="471" mass="51706">MTQASGSPASTQTGDAGSGIRASQSLTARILIAAVVWLAIALAAGGFGLSYVFKSAVERNFDSRLSMLLDSLVGASNVDGQGIVSLYRSMMDPRFDRPYSGWYWRISAVGELPFRSRSLWDQDLSFPDARHLARAEFVNFKGPEAQRLRATARDIHLPGSAKTYRFMVAGDLSEVELQVRDFNRMLIWWLSALGGVLLATMAIQVRYGLMPLRTLSRKLSAIRSGRATRLEGPTPKEIMPLVTELNALIDHNAAVVERAQKHVGNLAHALKTPLTVMSNEADAQSSDLAKLVTRQTDIMRRHVDHHLARARAAARGGVIGSRSDVMPALRDLVRVIEKIYGHRGLKFSIVKRAVDKDLVFRGERQDLDDMLGNLLDNAGKWAKTRVRLTVGCDDGRLRIQIEDDGPGISEKDRALVFTRGERIDESVPGSGLGLGIVKDLAELCGGDVRLKESPLGGLLAELDLPRVLDQR</sequence>
<dbReference type="AlphaFoldDB" id="A0A9X3Z8S6"/>
<organism evidence="14 15">
    <name type="scientific">Govanella unica</name>
    <dbReference type="NCBI Taxonomy" id="2975056"/>
    <lineage>
        <taxon>Bacteria</taxon>
        <taxon>Pseudomonadati</taxon>
        <taxon>Pseudomonadota</taxon>
        <taxon>Alphaproteobacteria</taxon>
        <taxon>Emcibacterales</taxon>
        <taxon>Govanellaceae</taxon>
        <taxon>Govanella</taxon>
    </lineage>
</organism>
<evidence type="ECO:0000256" key="9">
    <source>
        <dbReference type="ARBA" id="ARBA00023012"/>
    </source>
</evidence>
<evidence type="ECO:0000256" key="4">
    <source>
        <dbReference type="ARBA" id="ARBA00022553"/>
    </source>
</evidence>
<dbReference type="Proteomes" id="UP001141619">
    <property type="component" value="Unassembled WGS sequence"/>
</dbReference>
<dbReference type="PANTHER" id="PTHR45436:SF5">
    <property type="entry name" value="SENSOR HISTIDINE KINASE TRCS"/>
    <property type="match status" value="1"/>
</dbReference>
<evidence type="ECO:0000256" key="6">
    <source>
        <dbReference type="ARBA" id="ARBA00022692"/>
    </source>
</evidence>
<evidence type="ECO:0000256" key="1">
    <source>
        <dbReference type="ARBA" id="ARBA00000085"/>
    </source>
</evidence>
<name>A0A9X3Z8S6_9PROT</name>
<comment type="subcellular location">
    <subcellularLocation>
        <location evidence="2">Membrane</location>
    </subcellularLocation>
</comment>
<gene>
    <name evidence="14" type="ORF">NYP16_14240</name>
</gene>
<keyword evidence="6 11" id="KW-0812">Transmembrane</keyword>
<evidence type="ECO:0000259" key="13">
    <source>
        <dbReference type="PROSITE" id="PS50885"/>
    </source>
</evidence>
<evidence type="ECO:0000256" key="3">
    <source>
        <dbReference type="ARBA" id="ARBA00012438"/>
    </source>
</evidence>
<protein>
    <recommendedName>
        <fullName evidence="3">histidine kinase</fullName>
        <ecNumber evidence="3">2.7.13.3</ecNumber>
    </recommendedName>
</protein>
<dbReference type="PRINTS" id="PR00344">
    <property type="entry name" value="BCTRLSENSOR"/>
</dbReference>
<evidence type="ECO:0000256" key="10">
    <source>
        <dbReference type="ARBA" id="ARBA00023136"/>
    </source>
</evidence>
<dbReference type="PANTHER" id="PTHR45436">
    <property type="entry name" value="SENSOR HISTIDINE KINASE YKOH"/>
    <property type="match status" value="1"/>
</dbReference>
<dbReference type="SUPFAM" id="SSF47384">
    <property type="entry name" value="Homodimeric domain of signal transducing histidine kinase"/>
    <property type="match status" value="1"/>
</dbReference>
<dbReference type="PROSITE" id="PS50885">
    <property type="entry name" value="HAMP"/>
    <property type="match status" value="1"/>
</dbReference>
<dbReference type="PROSITE" id="PS50109">
    <property type="entry name" value="HIS_KIN"/>
    <property type="match status" value="1"/>
</dbReference>
<dbReference type="RefSeq" id="WP_274944822.1">
    <property type="nucleotide sequence ID" value="NZ_JANWOI010000005.1"/>
</dbReference>
<dbReference type="InterPro" id="IPR004358">
    <property type="entry name" value="Sig_transdc_His_kin-like_C"/>
</dbReference>
<keyword evidence="15" id="KW-1185">Reference proteome</keyword>
<keyword evidence="7 14" id="KW-0418">Kinase</keyword>
<dbReference type="InterPro" id="IPR050428">
    <property type="entry name" value="TCS_sensor_his_kinase"/>
</dbReference>
<dbReference type="InterPro" id="IPR003594">
    <property type="entry name" value="HATPase_dom"/>
</dbReference>
<keyword evidence="4" id="KW-0597">Phosphoprotein</keyword>
<dbReference type="GO" id="GO:0000155">
    <property type="term" value="F:phosphorelay sensor kinase activity"/>
    <property type="evidence" value="ECO:0007669"/>
    <property type="project" value="InterPro"/>
</dbReference>
<proteinExistence type="predicted"/>
<dbReference type="Pfam" id="PF02518">
    <property type="entry name" value="HATPase_c"/>
    <property type="match status" value="1"/>
</dbReference>
<evidence type="ECO:0000256" key="11">
    <source>
        <dbReference type="SAM" id="Phobius"/>
    </source>
</evidence>
<evidence type="ECO:0000313" key="14">
    <source>
        <dbReference type="EMBL" id="MDA5195109.1"/>
    </source>
</evidence>
<dbReference type="Gene3D" id="3.30.565.10">
    <property type="entry name" value="Histidine kinase-like ATPase, C-terminal domain"/>
    <property type="match status" value="1"/>
</dbReference>
<feature type="transmembrane region" description="Helical" evidence="11">
    <location>
        <begin position="186"/>
        <end position="209"/>
    </location>
</feature>
<feature type="domain" description="Histidine kinase" evidence="12">
    <location>
        <begin position="265"/>
        <end position="468"/>
    </location>
</feature>
<dbReference type="GO" id="GO:0005886">
    <property type="term" value="C:plasma membrane"/>
    <property type="evidence" value="ECO:0007669"/>
    <property type="project" value="TreeGrafter"/>
</dbReference>